<feature type="compositionally biased region" description="Acidic residues" evidence="1">
    <location>
        <begin position="1"/>
        <end position="20"/>
    </location>
</feature>
<evidence type="ECO:0000256" key="1">
    <source>
        <dbReference type="SAM" id="MobiDB-lite"/>
    </source>
</evidence>
<dbReference type="AlphaFoldDB" id="A0A8E2E3A2"/>
<dbReference type="OrthoDB" id="3872446at2759"/>
<name>A0A8E2E3A2_9PEZI</name>
<evidence type="ECO:0000313" key="2">
    <source>
        <dbReference type="EMBL" id="OCK76408.1"/>
    </source>
</evidence>
<dbReference type="EMBL" id="KV745214">
    <property type="protein sequence ID" value="OCK76408.1"/>
    <property type="molecule type" value="Genomic_DNA"/>
</dbReference>
<organism evidence="2 3">
    <name type="scientific">Lepidopterella palustris CBS 459.81</name>
    <dbReference type="NCBI Taxonomy" id="1314670"/>
    <lineage>
        <taxon>Eukaryota</taxon>
        <taxon>Fungi</taxon>
        <taxon>Dikarya</taxon>
        <taxon>Ascomycota</taxon>
        <taxon>Pezizomycotina</taxon>
        <taxon>Dothideomycetes</taxon>
        <taxon>Pleosporomycetidae</taxon>
        <taxon>Mytilinidiales</taxon>
        <taxon>Argynnaceae</taxon>
        <taxon>Lepidopterella</taxon>
    </lineage>
</organism>
<dbReference type="Proteomes" id="UP000250266">
    <property type="component" value="Unassembled WGS sequence"/>
</dbReference>
<gene>
    <name evidence="2" type="ORF">K432DRAFT_306425</name>
</gene>
<protein>
    <submittedName>
        <fullName evidence="2">Uncharacterized protein</fullName>
    </submittedName>
</protein>
<reference evidence="2 3" key="1">
    <citation type="journal article" date="2016" name="Nat. Commun.">
        <title>Ectomycorrhizal ecology is imprinted in the genome of the dominant symbiotic fungus Cenococcum geophilum.</title>
        <authorList>
            <consortium name="DOE Joint Genome Institute"/>
            <person name="Peter M."/>
            <person name="Kohler A."/>
            <person name="Ohm R.A."/>
            <person name="Kuo A."/>
            <person name="Krutzmann J."/>
            <person name="Morin E."/>
            <person name="Arend M."/>
            <person name="Barry K.W."/>
            <person name="Binder M."/>
            <person name="Choi C."/>
            <person name="Clum A."/>
            <person name="Copeland A."/>
            <person name="Grisel N."/>
            <person name="Haridas S."/>
            <person name="Kipfer T."/>
            <person name="LaButti K."/>
            <person name="Lindquist E."/>
            <person name="Lipzen A."/>
            <person name="Maire R."/>
            <person name="Meier B."/>
            <person name="Mihaltcheva S."/>
            <person name="Molinier V."/>
            <person name="Murat C."/>
            <person name="Poggeler S."/>
            <person name="Quandt C.A."/>
            <person name="Sperisen C."/>
            <person name="Tritt A."/>
            <person name="Tisserant E."/>
            <person name="Crous P.W."/>
            <person name="Henrissat B."/>
            <person name="Nehls U."/>
            <person name="Egli S."/>
            <person name="Spatafora J.W."/>
            <person name="Grigoriev I.V."/>
            <person name="Martin F.M."/>
        </authorList>
    </citation>
    <scope>NUCLEOTIDE SEQUENCE [LARGE SCALE GENOMIC DNA]</scope>
    <source>
        <strain evidence="2 3">CBS 459.81</strain>
    </source>
</reference>
<sequence length="112" mass="12032">MGEPEELDEDLFADLYEGDEVPSKPLQPPTTVKHEEISSDAINSEVPEPVLEMSTEPSHNHSNGTNGAVVKGDDGDVKMKGNGWDSAPNQHYDGGPVENDDNYGPIGIKEDG</sequence>
<evidence type="ECO:0000313" key="3">
    <source>
        <dbReference type="Proteomes" id="UP000250266"/>
    </source>
</evidence>
<accession>A0A8E2E3A2</accession>
<proteinExistence type="predicted"/>
<keyword evidence="3" id="KW-1185">Reference proteome</keyword>
<feature type="region of interest" description="Disordered" evidence="1">
    <location>
        <begin position="1"/>
        <end position="112"/>
    </location>
</feature>
<feature type="compositionally biased region" description="Polar residues" evidence="1">
    <location>
        <begin position="55"/>
        <end position="66"/>
    </location>
</feature>